<evidence type="ECO:0000313" key="2">
    <source>
        <dbReference type="Proteomes" id="UP000218151"/>
    </source>
</evidence>
<protein>
    <submittedName>
        <fullName evidence="1">Uncharacterized protein</fullName>
    </submittedName>
</protein>
<comment type="caution">
    <text evidence="1">The sequence shown here is derived from an EMBL/GenBank/DDBJ whole genome shotgun (WGS) entry which is preliminary data.</text>
</comment>
<dbReference type="AlphaFoldDB" id="A0A2A2SES6"/>
<accession>A0A2A2SES6</accession>
<dbReference type="OrthoDB" id="7596024at2"/>
<dbReference type="Proteomes" id="UP000218151">
    <property type="component" value="Unassembled WGS sequence"/>
</dbReference>
<evidence type="ECO:0000313" key="1">
    <source>
        <dbReference type="EMBL" id="PAX07700.1"/>
    </source>
</evidence>
<dbReference type="EMBL" id="NSLI01000003">
    <property type="protein sequence ID" value="PAX07700.1"/>
    <property type="molecule type" value="Genomic_DNA"/>
</dbReference>
<keyword evidence="2" id="KW-1185">Reference proteome</keyword>
<name>A0A2A2SES6_9SPHN</name>
<organism evidence="1 2">
    <name type="scientific">Sphingomonas lenta</name>
    <dbReference type="NCBI Taxonomy" id="1141887"/>
    <lineage>
        <taxon>Bacteria</taxon>
        <taxon>Pseudomonadati</taxon>
        <taxon>Pseudomonadota</taxon>
        <taxon>Alphaproteobacteria</taxon>
        <taxon>Sphingomonadales</taxon>
        <taxon>Sphingomonadaceae</taxon>
        <taxon>Sphingomonas</taxon>
    </lineage>
</organism>
<sequence>MAEKIGSGEDRYLAPGTRVRRDAYWNGDEHLMSEFGVVVHCWLDDEIGLFDCYIAFFGDALPTGEPAEKPYVLRYAAVSLAALVE</sequence>
<reference evidence="2" key="1">
    <citation type="submission" date="2017-09" db="EMBL/GenBank/DDBJ databases">
        <authorList>
            <person name="Feng G."/>
            <person name="Zhu H."/>
        </authorList>
    </citation>
    <scope>NUCLEOTIDE SEQUENCE [LARGE SCALE GENOMIC DNA]</scope>
    <source>
        <strain evidence="2">1PNM-20</strain>
    </source>
</reference>
<proteinExistence type="predicted"/>
<gene>
    <name evidence="1" type="ORF">CKY28_08650</name>
</gene>
<dbReference type="RefSeq" id="WP_095997943.1">
    <property type="nucleotide sequence ID" value="NZ_NSLI01000003.1"/>
</dbReference>